<feature type="transmembrane region" description="Helical" evidence="5">
    <location>
        <begin position="289"/>
        <end position="313"/>
    </location>
</feature>
<feature type="transmembrane region" description="Helical" evidence="5">
    <location>
        <begin position="220"/>
        <end position="241"/>
    </location>
</feature>
<keyword evidence="2 5" id="KW-0812">Transmembrane</keyword>
<dbReference type="Proteomes" id="UP000192758">
    <property type="component" value="Unassembled WGS sequence"/>
</dbReference>
<keyword evidence="6" id="KW-0813">Transport</keyword>
<dbReference type="PANTHER" id="PTHR48021">
    <property type="match status" value="1"/>
</dbReference>
<evidence type="ECO:0000313" key="7">
    <source>
        <dbReference type="Proteomes" id="UP000192758"/>
    </source>
</evidence>
<accession>A0A1W0E8T9</accession>
<feature type="transmembrane region" description="Helical" evidence="5">
    <location>
        <begin position="247"/>
        <end position="268"/>
    </location>
</feature>
<protein>
    <submittedName>
        <fullName evidence="6">Glucose transporter type 1</fullName>
    </submittedName>
</protein>
<name>A0A1W0E8T9_9MICR</name>
<dbReference type="InterPro" id="IPR005828">
    <property type="entry name" value="MFS_sugar_transport-like"/>
</dbReference>
<comment type="subcellular location">
    <subcellularLocation>
        <location evidence="1">Membrane</location>
    </subcellularLocation>
</comment>
<evidence type="ECO:0000313" key="6">
    <source>
        <dbReference type="EMBL" id="OQS55660.1"/>
    </source>
</evidence>
<feature type="transmembrane region" description="Helical" evidence="5">
    <location>
        <begin position="382"/>
        <end position="404"/>
    </location>
</feature>
<organism evidence="6 7">
    <name type="scientific">Ecytonucleospora hepatopenaei</name>
    <dbReference type="NCBI Taxonomy" id="646526"/>
    <lineage>
        <taxon>Eukaryota</taxon>
        <taxon>Fungi</taxon>
        <taxon>Fungi incertae sedis</taxon>
        <taxon>Microsporidia</taxon>
        <taxon>Enterocytozoonidae</taxon>
        <taxon>Ecytonucleospora</taxon>
    </lineage>
</organism>
<comment type="caution">
    <text evidence="6">The sequence shown here is derived from an EMBL/GenBank/DDBJ whole genome shotgun (WGS) entry which is preliminary data.</text>
</comment>
<dbReference type="EMBL" id="MNPJ01000004">
    <property type="protein sequence ID" value="OQS55660.1"/>
    <property type="molecule type" value="Genomic_DNA"/>
</dbReference>
<feature type="transmembrane region" description="Helical" evidence="5">
    <location>
        <begin position="328"/>
        <end position="346"/>
    </location>
</feature>
<evidence type="ECO:0000256" key="3">
    <source>
        <dbReference type="ARBA" id="ARBA00022989"/>
    </source>
</evidence>
<feature type="transmembrane region" description="Helical" evidence="5">
    <location>
        <begin position="441"/>
        <end position="461"/>
    </location>
</feature>
<feature type="transmembrane region" description="Helical" evidence="5">
    <location>
        <begin position="159"/>
        <end position="178"/>
    </location>
</feature>
<sequence length="482" mass="54028">MGIENKNILSDHNISNDINNNIANDISNDINTNLKDSNNISNNNNDISEENFLEEKNTDISLTAIKMNKKTNQEMDKNKEGNVLEKTEITLKDEAKINKNMGTLSACLALVHCTLFGMILQIMSNLPKVEFIQKAGLCLFILACFSNVFVTLAKLECTLCFMFVDVLFAFTTILLMSVFKKINMALSCVIFSMFGVGIGIVMNVVPVYISLVCSEKYKVFLLNSIGGLGIVFGLIVGNNLIYFINVLAAKIVLLIISLGFIFYFFTYAHKAKVSGKLKVENFTKIFKKGINSLILLSLGMIASNLAGINYIVLNSSNIFKGKGKHTEIIYFNITNFLSIGMTYLSYALNNYVFGRKLVFIFSSCFVLLGNYLFFITDLEHHKWVSILFIIGFNLGVASVPFIIMCEIFPMEVIQEGAMMGNIAYWMGGVMSMVVFDPLSAVGFKVAMIYLAVMVVYFILFFKETKEQQTPQYQPNRLSLSLF</sequence>
<dbReference type="Gene3D" id="1.20.1250.20">
    <property type="entry name" value="MFS general substrate transporter like domains"/>
    <property type="match status" value="1"/>
</dbReference>
<feature type="transmembrane region" description="Helical" evidence="5">
    <location>
        <begin position="358"/>
        <end position="376"/>
    </location>
</feature>
<proteinExistence type="predicted"/>
<dbReference type="Pfam" id="PF00083">
    <property type="entry name" value="Sugar_tr"/>
    <property type="match status" value="1"/>
</dbReference>
<keyword evidence="7" id="KW-1185">Reference proteome</keyword>
<dbReference type="PANTHER" id="PTHR48021:SF1">
    <property type="entry name" value="GH07001P-RELATED"/>
    <property type="match status" value="1"/>
</dbReference>
<feature type="transmembrane region" description="Helical" evidence="5">
    <location>
        <begin position="184"/>
        <end position="208"/>
    </location>
</feature>
<keyword evidence="4 5" id="KW-0472">Membrane</keyword>
<dbReference type="InterPro" id="IPR050549">
    <property type="entry name" value="MFS_Trehalose_Transporter"/>
</dbReference>
<dbReference type="OrthoDB" id="2196240at2759"/>
<evidence type="ECO:0000256" key="4">
    <source>
        <dbReference type="ARBA" id="ARBA00023136"/>
    </source>
</evidence>
<dbReference type="GO" id="GO:0016020">
    <property type="term" value="C:membrane"/>
    <property type="evidence" value="ECO:0007669"/>
    <property type="project" value="UniProtKB-SubCell"/>
</dbReference>
<dbReference type="AlphaFoldDB" id="A0A1W0E8T9"/>
<feature type="transmembrane region" description="Helical" evidence="5">
    <location>
        <begin position="416"/>
        <end position="435"/>
    </location>
</feature>
<evidence type="ECO:0000256" key="5">
    <source>
        <dbReference type="SAM" id="Phobius"/>
    </source>
</evidence>
<keyword evidence="3 5" id="KW-1133">Transmembrane helix</keyword>
<evidence type="ECO:0000256" key="1">
    <source>
        <dbReference type="ARBA" id="ARBA00004370"/>
    </source>
</evidence>
<gene>
    <name evidence="6" type="ORF">EHP00_2105</name>
</gene>
<keyword evidence="6" id="KW-0762">Sugar transport</keyword>
<reference evidence="6 7" key="1">
    <citation type="journal article" date="2017" name="Environ. Microbiol.">
        <title>Decay of the glycolytic pathway and adaptation to intranuclear parasitism within Enterocytozoonidae microsporidia.</title>
        <authorList>
            <person name="Wiredu Boakye D."/>
            <person name="Jaroenlak P."/>
            <person name="Prachumwat A."/>
            <person name="Williams T.A."/>
            <person name="Bateman K.S."/>
            <person name="Itsathitphaisarn O."/>
            <person name="Sritunyalucksana K."/>
            <person name="Paszkiewicz K.H."/>
            <person name="Moore K.A."/>
            <person name="Stentiford G.D."/>
            <person name="Williams B.A."/>
        </authorList>
    </citation>
    <scope>NUCLEOTIDE SEQUENCE [LARGE SCALE GENOMIC DNA]</scope>
    <source>
        <strain evidence="6 7">TH1</strain>
    </source>
</reference>
<dbReference type="STRING" id="646526.A0A1W0E8T9"/>
<evidence type="ECO:0000256" key="2">
    <source>
        <dbReference type="ARBA" id="ARBA00022692"/>
    </source>
</evidence>
<dbReference type="GO" id="GO:0022857">
    <property type="term" value="F:transmembrane transporter activity"/>
    <property type="evidence" value="ECO:0007669"/>
    <property type="project" value="InterPro"/>
</dbReference>
<dbReference type="InterPro" id="IPR036259">
    <property type="entry name" value="MFS_trans_sf"/>
</dbReference>
<dbReference type="VEuPathDB" id="MicrosporidiaDB:EHP00_2105"/>
<feature type="transmembrane region" description="Helical" evidence="5">
    <location>
        <begin position="101"/>
        <end position="119"/>
    </location>
</feature>
<feature type="transmembrane region" description="Helical" evidence="5">
    <location>
        <begin position="131"/>
        <end position="152"/>
    </location>
</feature>
<dbReference type="SUPFAM" id="SSF103473">
    <property type="entry name" value="MFS general substrate transporter"/>
    <property type="match status" value="1"/>
</dbReference>